<reference evidence="2" key="1">
    <citation type="submission" date="2023-03" db="EMBL/GenBank/DDBJ databases">
        <authorList>
            <person name="Julca I."/>
        </authorList>
    </citation>
    <scope>NUCLEOTIDE SEQUENCE</scope>
</reference>
<evidence type="ECO:0000256" key="1">
    <source>
        <dbReference type="SAM" id="MobiDB-lite"/>
    </source>
</evidence>
<name>A0AAV1DKS9_OLDCO</name>
<feature type="compositionally biased region" description="Polar residues" evidence="1">
    <location>
        <begin position="22"/>
        <end position="49"/>
    </location>
</feature>
<evidence type="ECO:0000313" key="2">
    <source>
        <dbReference type="EMBL" id="CAI9108462.1"/>
    </source>
</evidence>
<protein>
    <submittedName>
        <fullName evidence="2">OLC1v1008051C1</fullName>
    </submittedName>
</protein>
<feature type="compositionally biased region" description="Basic and acidic residues" evidence="1">
    <location>
        <begin position="131"/>
        <end position="156"/>
    </location>
</feature>
<organism evidence="2 3">
    <name type="scientific">Oldenlandia corymbosa var. corymbosa</name>
    <dbReference type="NCBI Taxonomy" id="529605"/>
    <lineage>
        <taxon>Eukaryota</taxon>
        <taxon>Viridiplantae</taxon>
        <taxon>Streptophyta</taxon>
        <taxon>Embryophyta</taxon>
        <taxon>Tracheophyta</taxon>
        <taxon>Spermatophyta</taxon>
        <taxon>Magnoliopsida</taxon>
        <taxon>eudicotyledons</taxon>
        <taxon>Gunneridae</taxon>
        <taxon>Pentapetalae</taxon>
        <taxon>asterids</taxon>
        <taxon>lamiids</taxon>
        <taxon>Gentianales</taxon>
        <taxon>Rubiaceae</taxon>
        <taxon>Rubioideae</taxon>
        <taxon>Spermacoceae</taxon>
        <taxon>Hedyotis-Oldenlandia complex</taxon>
        <taxon>Oldenlandia</taxon>
    </lineage>
</organism>
<keyword evidence="3" id="KW-1185">Reference proteome</keyword>
<feature type="compositionally biased region" description="Polar residues" evidence="1">
    <location>
        <begin position="61"/>
        <end position="74"/>
    </location>
</feature>
<evidence type="ECO:0000313" key="3">
    <source>
        <dbReference type="Proteomes" id="UP001161247"/>
    </source>
</evidence>
<dbReference type="Proteomes" id="UP001161247">
    <property type="component" value="Chromosome 6"/>
</dbReference>
<feature type="region of interest" description="Disordered" evidence="1">
    <location>
        <begin position="1"/>
        <end position="164"/>
    </location>
</feature>
<accession>A0AAV1DKS9</accession>
<gene>
    <name evidence="2" type="ORF">OLC1_LOCUS16547</name>
</gene>
<sequence length="307" mass="34518">MQRPRTRKSLLFSNVVPPGTEDIQTAATSNLNPAATSNLNPTAPNQTSPILEPDASKSRKYQSATNASKSLSNQDRIRTTLARGTASHRDEENALDAAERSTDRSLNNSHINNSNLRNDADHSCPISSTPEVEHGNNKSPKTDDGGNSKGNHTPEKSKKRKSTATEIHAVGKTLSLQSICSRKIRSLFEDRLEVGAYSWPRVSPGMKDFYWNEFKDPGEENQIKEAWKLLAAERYRDLRRDLREWDEKPYFVQEDVSLSFTNHWQVEDFMMVGRRNSKNRRSPKGPVSHNGGSVSFIEHALLHLNVP</sequence>
<dbReference type="AlphaFoldDB" id="A0AAV1DKS9"/>
<dbReference type="EMBL" id="OX459123">
    <property type="protein sequence ID" value="CAI9108462.1"/>
    <property type="molecule type" value="Genomic_DNA"/>
</dbReference>
<feature type="compositionally biased region" description="Low complexity" evidence="1">
    <location>
        <begin position="104"/>
        <end position="117"/>
    </location>
</feature>
<proteinExistence type="predicted"/>
<feature type="compositionally biased region" description="Basic and acidic residues" evidence="1">
    <location>
        <begin position="87"/>
        <end position="103"/>
    </location>
</feature>